<keyword evidence="4" id="KW-1185">Reference proteome</keyword>
<feature type="domain" description="DUF6545" evidence="2">
    <location>
        <begin position="253"/>
        <end position="368"/>
    </location>
</feature>
<dbReference type="Proteomes" id="UP000006304">
    <property type="component" value="Chromosome"/>
</dbReference>
<dbReference type="Pfam" id="PF20182">
    <property type="entry name" value="DUF6545"/>
    <property type="match status" value="1"/>
</dbReference>
<organism evidence="3 4">
    <name type="scientific">Nocardia brasiliensis (strain ATCC 700358 / HUJEG-1)</name>
    <dbReference type="NCBI Taxonomy" id="1133849"/>
    <lineage>
        <taxon>Bacteria</taxon>
        <taxon>Bacillati</taxon>
        <taxon>Actinomycetota</taxon>
        <taxon>Actinomycetes</taxon>
        <taxon>Mycobacteriales</taxon>
        <taxon>Nocardiaceae</taxon>
        <taxon>Nocardia</taxon>
    </lineage>
</organism>
<reference evidence="3 4" key="1">
    <citation type="journal article" date="2012" name="J. Bacteriol.">
        <title>Complete genome sequence of Nocardia brasiliensis HUJEG-1.</title>
        <authorList>
            <person name="Vera-Cabrera L."/>
            <person name="Ortiz-Lopez R."/>
            <person name="Elizondo-Gonzalez R."/>
            <person name="Perez-Maya A.A."/>
            <person name="Ocampo-Candiani J."/>
        </authorList>
    </citation>
    <scope>NUCLEOTIDE SEQUENCE [LARGE SCALE GENOMIC DNA]</scope>
    <source>
        <strain evidence="4">ATCC 700358</strain>
    </source>
</reference>
<keyword evidence="1" id="KW-0812">Transmembrane</keyword>
<feature type="transmembrane region" description="Helical" evidence="1">
    <location>
        <begin position="144"/>
        <end position="164"/>
    </location>
</feature>
<evidence type="ECO:0000313" key="3">
    <source>
        <dbReference type="EMBL" id="AFT98422.1"/>
    </source>
</evidence>
<protein>
    <recommendedName>
        <fullName evidence="2">DUF6545 domain-containing protein</fullName>
    </recommendedName>
</protein>
<gene>
    <name evidence="3" type="ORF">O3I_002300</name>
</gene>
<evidence type="ECO:0000313" key="4">
    <source>
        <dbReference type="Proteomes" id="UP000006304"/>
    </source>
</evidence>
<name>K0EGP1_NOCB7</name>
<evidence type="ECO:0000256" key="1">
    <source>
        <dbReference type="SAM" id="Phobius"/>
    </source>
</evidence>
<dbReference type="InterPro" id="IPR046675">
    <property type="entry name" value="DUF6545"/>
</dbReference>
<evidence type="ECO:0000259" key="2">
    <source>
        <dbReference type="Pfam" id="PF20182"/>
    </source>
</evidence>
<keyword evidence="1" id="KW-1133">Transmembrane helix</keyword>
<feature type="transmembrane region" description="Helical" evidence="1">
    <location>
        <begin position="176"/>
        <end position="204"/>
    </location>
</feature>
<dbReference type="HOGENOM" id="CLU_725282_0_0_11"/>
<dbReference type="EMBL" id="CP003876">
    <property type="protein sequence ID" value="AFT98422.1"/>
    <property type="molecule type" value="Genomic_DNA"/>
</dbReference>
<dbReference type="STRING" id="1133849.O3I_002300"/>
<keyword evidence="1" id="KW-0472">Membrane</keyword>
<dbReference type="KEGG" id="nbr:O3I_002300"/>
<accession>K0EGP1</accession>
<feature type="transmembrane region" description="Helical" evidence="1">
    <location>
        <begin position="75"/>
        <end position="98"/>
    </location>
</feature>
<dbReference type="AlphaFoldDB" id="K0EGP1"/>
<feature type="transmembrane region" description="Helical" evidence="1">
    <location>
        <begin position="224"/>
        <end position="248"/>
    </location>
</feature>
<feature type="transmembrane region" description="Helical" evidence="1">
    <location>
        <begin position="105"/>
        <end position="124"/>
    </location>
</feature>
<proteinExistence type="predicted"/>
<sequence length="381" mass="40833">MSNVLHSSWPTALSAPLVGGALALAAVRAFVFRATLLERQGTLVLTGLACSAALREPTWQRWLTTASGGRLSAALLFQLTICVLVFVAALTIVTLGAVLGETPPLPALLGFALICCGAGLAFGSRARTAGLLIEQDVGWHATGFWLSLCPLIFWMDTLLVRIGLAELRTSTDRRGLVVPAMALGVVGLHVVSFVWGPLSCAYQLNGIPSVFTRIQIATDRDFALYQLTLFTAVMAIPVVLHAGARLGLDYPSRCRRRLLPLWSDLTAACPECVYHDPVSPGLGNRFLLHRTVIEIRDCLRILARYDLATPAGPPSSRDPLERYAVQLARACAAKRRGVRPVGATVPLPSSAEDVEGEIAELTQLAKRWGPACKAVAAEAVR</sequence>
<dbReference type="eggNOG" id="ENOG5031M5Y">
    <property type="taxonomic scope" value="Bacteria"/>
</dbReference>